<evidence type="ECO:0000256" key="4">
    <source>
        <dbReference type="ARBA" id="ARBA00022449"/>
    </source>
</evidence>
<evidence type="ECO:0000256" key="11">
    <source>
        <dbReference type="ARBA" id="ARBA00023065"/>
    </source>
</evidence>
<dbReference type="GO" id="GO:1902600">
    <property type="term" value="P:proton transmembrane transport"/>
    <property type="evidence" value="ECO:0007669"/>
    <property type="project" value="InterPro"/>
</dbReference>
<dbReference type="Pfam" id="PF02254">
    <property type="entry name" value="TrkA_N"/>
    <property type="match status" value="1"/>
</dbReference>
<accession>A0A1H1B0U1</accession>
<dbReference type="Gene3D" id="3.30.70.1450">
    <property type="entry name" value="Regulator of K+ conductance, C-terminal domain"/>
    <property type="match status" value="1"/>
</dbReference>
<keyword evidence="17" id="KW-1185">Reference proteome</keyword>
<keyword evidence="3" id="KW-0813">Transport</keyword>
<dbReference type="PANTHER" id="PTHR32507:SF0">
    <property type="entry name" value="NA(+)_H(+) ANTIPORTER 2-RELATED"/>
    <property type="match status" value="1"/>
</dbReference>
<comment type="function">
    <text evidence="1">Part of a potassium transport system.</text>
</comment>
<evidence type="ECO:0000259" key="14">
    <source>
        <dbReference type="PROSITE" id="PS51201"/>
    </source>
</evidence>
<dbReference type="Proteomes" id="UP000198848">
    <property type="component" value="Unassembled WGS sequence"/>
</dbReference>
<keyword evidence="6" id="KW-0633">Potassium transport</keyword>
<keyword evidence="7 13" id="KW-0812">Transmembrane</keyword>
<dbReference type="InterPro" id="IPR038770">
    <property type="entry name" value="Na+/solute_symporter_sf"/>
</dbReference>
<evidence type="ECO:0000256" key="6">
    <source>
        <dbReference type="ARBA" id="ARBA00022538"/>
    </source>
</evidence>
<dbReference type="InterPro" id="IPR006153">
    <property type="entry name" value="Cation/H_exchanger_TM"/>
</dbReference>
<dbReference type="InterPro" id="IPR006036">
    <property type="entry name" value="K_uptake_TrkA"/>
</dbReference>
<dbReference type="PRINTS" id="PR00335">
    <property type="entry name" value="KUPTAKETRKA"/>
</dbReference>
<dbReference type="PROSITE" id="PS51202">
    <property type="entry name" value="RCK_C"/>
    <property type="match status" value="1"/>
</dbReference>
<keyword evidence="12 13" id="KW-0472">Membrane</keyword>
<reference evidence="17" key="1">
    <citation type="submission" date="2016-10" db="EMBL/GenBank/DDBJ databases">
        <authorList>
            <person name="Varghese N."/>
            <person name="Submissions S."/>
        </authorList>
    </citation>
    <scope>NUCLEOTIDE SEQUENCE [LARGE SCALE GENOMIC DNA]</scope>
    <source>
        <strain evidence="17">DSM 24767</strain>
    </source>
</reference>
<evidence type="ECO:0000256" key="2">
    <source>
        <dbReference type="ARBA" id="ARBA00004651"/>
    </source>
</evidence>
<evidence type="ECO:0000259" key="15">
    <source>
        <dbReference type="PROSITE" id="PS51202"/>
    </source>
</evidence>
<evidence type="ECO:0000256" key="13">
    <source>
        <dbReference type="SAM" id="Phobius"/>
    </source>
</evidence>
<proteinExistence type="predicted"/>
<feature type="transmembrane region" description="Helical" evidence="13">
    <location>
        <begin position="153"/>
        <end position="173"/>
    </location>
</feature>
<dbReference type="InterPro" id="IPR036721">
    <property type="entry name" value="RCK_C_sf"/>
</dbReference>
<evidence type="ECO:0000256" key="12">
    <source>
        <dbReference type="ARBA" id="ARBA00023136"/>
    </source>
</evidence>
<keyword evidence="8" id="KW-0630">Potassium</keyword>
<keyword evidence="4" id="KW-0050">Antiport</keyword>
<sequence length="617" mass="64614">MILVAVVALILTLGVASRVLADRFRIPSVLFLIGAGIAIGPEVLGLVSKDTFGGGLSAMVGVSVAIILFEGGYHLHLGKLRESPRALTRLVTVGAAITWLGTAAAVVVFLETSLEVGLLVGALLIATGPTVIGPILQVVTVRDHVAALLEGEGVINDVTAAILVVVVFEVLVAGNGGLSRLVVDFVARLFVGLAVGALVAGIVWYALSHGNLTPSTGPLHARLIVLAGIVAAYGGAELVAHETGIAAAAMAGLVLGNVDLPHHEEVIDFLDDLSVVVLSFVFVVLAALIDFQDILTLGLAGLAVVVAVTLVLRPAVIYLATTGARYTRRERLFLSAVGPRGIIPASVATLFAVELQSLGRPQEAQLLAGTVFLIIFATVVLQAGLARQIANYLEVSPMRTIIVGGGRVGLSLAERLEQDGENVLVVDEDPDAVEKARKRGLRALEGDGTDADALAEAGVSDAKTVIATTPDDDVNLLVCQLAKTTFDVENVASRVNQPDNVDAFESLDVRAIDLSMATAWSLENVLERPSLSAWMNELGRTGDVQEIEVTAADLVGKRIAEVNAEIPDGCIVGLLTHDDGRTEVPTGDHELRDGDRVTFLGQTNAVDRAIKRFHPHD</sequence>
<dbReference type="Pfam" id="PF02080">
    <property type="entry name" value="TrkA_C"/>
    <property type="match status" value="1"/>
</dbReference>
<feature type="domain" description="RCK N-terminal" evidence="14">
    <location>
        <begin position="397"/>
        <end position="516"/>
    </location>
</feature>
<dbReference type="PROSITE" id="PS51201">
    <property type="entry name" value="RCK_N"/>
    <property type="match status" value="1"/>
</dbReference>
<keyword evidence="5" id="KW-1003">Cell membrane</keyword>
<dbReference type="InterPro" id="IPR006037">
    <property type="entry name" value="RCK_C"/>
</dbReference>
<feature type="transmembrane region" description="Helical" evidence="13">
    <location>
        <begin position="272"/>
        <end position="289"/>
    </location>
</feature>
<organism evidence="16 17">
    <name type="scientific">Natronobacterium texcoconense</name>
    <dbReference type="NCBI Taxonomy" id="1095778"/>
    <lineage>
        <taxon>Archaea</taxon>
        <taxon>Methanobacteriati</taxon>
        <taxon>Methanobacteriota</taxon>
        <taxon>Stenosarchaea group</taxon>
        <taxon>Halobacteria</taxon>
        <taxon>Halobacteriales</taxon>
        <taxon>Natrialbaceae</taxon>
        <taxon>Natronobacterium</taxon>
    </lineage>
</organism>
<dbReference type="GO" id="GO:0005886">
    <property type="term" value="C:plasma membrane"/>
    <property type="evidence" value="ECO:0007669"/>
    <property type="project" value="UniProtKB-SubCell"/>
</dbReference>
<dbReference type="SUPFAM" id="SSF51735">
    <property type="entry name" value="NAD(P)-binding Rossmann-fold domains"/>
    <property type="match status" value="1"/>
</dbReference>
<evidence type="ECO:0000256" key="5">
    <source>
        <dbReference type="ARBA" id="ARBA00022475"/>
    </source>
</evidence>
<keyword evidence="10" id="KW-0520">NAD</keyword>
<feature type="transmembrane region" description="Helical" evidence="13">
    <location>
        <begin position="116"/>
        <end position="141"/>
    </location>
</feature>
<evidence type="ECO:0000256" key="1">
    <source>
        <dbReference type="ARBA" id="ARBA00003660"/>
    </source>
</evidence>
<dbReference type="GO" id="GO:0015297">
    <property type="term" value="F:antiporter activity"/>
    <property type="evidence" value="ECO:0007669"/>
    <property type="project" value="UniProtKB-KW"/>
</dbReference>
<feature type="transmembrane region" description="Helical" evidence="13">
    <location>
        <begin position="90"/>
        <end position="110"/>
    </location>
</feature>
<evidence type="ECO:0000313" key="16">
    <source>
        <dbReference type="EMBL" id="SDQ45523.1"/>
    </source>
</evidence>
<dbReference type="GO" id="GO:0015079">
    <property type="term" value="F:potassium ion transmembrane transporter activity"/>
    <property type="evidence" value="ECO:0007669"/>
    <property type="project" value="InterPro"/>
</dbReference>
<dbReference type="Pfam" id="PF00999">
    <property type="entry name" value="Na_H_Exchanger"/>
    <property type="match status" value="1"/>
</dbReference>
<feature type="transmembrane region" description="Helical" evidence="13">
    <location>
        <begin position="219"/>
        <end position="236"/>
    </location>
</feature>
<evidence type="ECO:0000313" key="17">
    <source>
        <dbReference type="Proteomes" id="UP000198848"/>
    </source>
</evidence>
<feature type="transmembrane region" description="Helical" evidence="13">
    <location>
        <begin position="51"/>
        <end position="69"/>
    </location>
</feature>
<gene>
    <name evidence="16" type="ORF">SAMN04489842_0881</name>
</gene>
<dbReference type="Gene3D" id="3.40.50.720">
    <property type="entry name" value="NAD(P)-binding Rossmann-like Domain"/>
    <property type="match status" value="1"/>
</dbReference>
<dbReference type="InterPro" id="IPR036291">
    <property type="entry name" value="NAD(P)-bd_dom_sf"/>
</dbReference>
<dbReference type="InterPro" id="IPR003148">
    <property type="entry name" value="RCK_N"/>
</dbReference>
<evidence type="ECO:0000256" key="9">
    <source>
        <dbReference type="ARBA" id="ARBA00022989"/>
    </source>
</evidence>
<feature type="transmembrane region" description="Helical" evidence="13">
    <location>
        <begin position="365"/>
        <end position="386"/>
    </location>
</feature>
<evidence type="ECO:0000256" key="8">
    <source>
        <dbReference type="ARBA" id="ARBA00022958"/>
    </source>
</evidence>
<keyword evidence="9 13" id="KW-1133">Transmembrane helix</keyword>
<keyword evidence="11" id="KW-0406">Ion transport</keyword>
<evidence type="ECO:0000256" key="7">
    <source>
        <dbReference type="ARBA" id="ARBA00022692"/>
    </source>
</evidence>
<name>A0A1H1B0U1_NATTX</name>
<feature type="transmembrane region" description="Helical" evidence="13">
    <location>
        <begin position="185"/>
        <end position="207"/>
    </location>
</feature>
<feature type="transmembrane region" description="Helical" evidence="13">
    <location>
        <begin position="332"/>
        <end position="353"/>
    </location>
</feature>
<dbReference type="STRING" id="1095778.SAMN04489842_0881"/>
<dbReference type="PANTHER" id="PTHR32507">
    <property type="entry name" value="NA(+)/H(+) ANTIPORTER 1"/>
    <property type="match status" value="1"/>
</dbReference>
<dbReference type="AlphaFoldDB" id="A0A1H1B0U1"/>
<feature type="transmembrane region" description="Helical" evidence="13">
    <location>
        <begin position="295"/>
        <end position="320"/>
    </location>
</feature>
<dbReference type="SUPFAM" id="SSF116726">
    <property type="entry name" value="TrkA C-terminal domain-like"/>
    <property type="match status" value="1"/>
</dbReference>
<evidence type="ECO:0000256" key="10">
    <source>
        <dbReference type="ARBA" id="ARBA00023027"/>
    </source>
</evidence>
<feature type="domain" description="RCK C-terminal" evidence="15">
    <location>
        <begin position="531"/>
        <end position="616"/>
    </location>
</feature>
<evidence type="ECO:0000256" key="3">
    <source>
        <dbReference type="ARBA" id="ARBA00022448"/>
    </source>
</evidence>
<dbReference type="EMBL" id="FNLC01000001">
    <property type="protein sequence ID" value="SDQ45523.1"/>
    <property type="molecule type" value="Genomic_DNA"/>
</dbReference>
<protein>
    <submittedName>
        <fullName evidence="16">NhaP-type Na+/H+ or K+/H+ antiporter</fullName>
    </submittedName>
</protein>
<comment type="subcellular location">
    <subcellularLocation>
        <location evidence="2">Cell membrane</location>
        <topology evidence="2">Multi-pass membrane protein</topology>
    </subcellularLocation>
</comment>
<dbReference type="Gene3D" id="1.20.1530.20">
    <property type="match status" value="1"/>
</dbReference>